<proteinExistence type="predicted"/>
<evidence type="ECO:0000256" key="1">
    <source>
        <dbReference type="SAM" id="SignalP"/>
    </source>
</evidence>
<accession>A0A0A1USJ7</accession>
<feature type="signal peptide" evidence="1">
    <location>
        <begin position="1"/>
        <end position="21"/>
    </location>
</feature>
<feature type="chain" id="PRO_5001991952" evidence="1">
    <location>
        <begin position="22"/>
        <end position="78"/>
    </location>
</feature>
<name>A0A0A1USJ7_9HYPO</name>
<evidence type="ECO:0000313" key="3">
    <source>
        <dbReference type="Proteomes" id="UP000030151"/>
    </source>
</evidence>
<keyword evidence="1" id="KW-0732">Signal</keyword>
<dbReference type="EMBL" id="JELW01000022">
    <property type="protein sequence ID" value="EXU98999.1"/>
    <property type="molecule type" value="Genomic_DNA"/>
</dbReference>
<comment type="caution">
    <text evidence="2">The sequence shown here is derived from an EMBL/GenBank/DDBJ whole genome shotgun (WGS) entry which is preliminary data.</text>
</comment>
<dbReference type="OrthoDB" id="10297601at2759"/>
<evidence type="ECO:0000313" key="2">
    <source>
        <dbReference type="EMBL" id="EXU98999.1"/>
    </source>
</evidence>
<reference evidence="2 3" key="1">
    <citation type="submission" date="2014-02" db="EMBL/GenBank/DDBJ databases">
        <title>The genome sequence of the entomopathogenic fungus Metarhizium robertsii ARSEF 2575.</title>
        <authorList>
            <person name="Giuliano Garisto Donzelli B."/>
            <person name="Roe B.A."/>
            <person name="Macmil S.L."/>
            <person name="Krasnoff S.B."/>
            <person name="Gibson D.M."/>
        </authorList>
    </citation>
    <scope>NUCLEOTIDE SEQUENCE [LARGE SCALE GENOMIC DNA]</scope>
    <source>
        <strain evidence="2 3">ARSEF 2575</strain>
    </source>
</reference>
<sequence length="78" mass="8180">MQFSVLATVVTAALFSSVAQGCTPGKTQCVSVNDQNGNRLCNGCAIAIGDPNGRCITNNYCQQRDNSCTTINGSPYCI</sequence>
<gene>
    <name evidence="2" type="ORF">X797_007997</name>
</gene>
<dbReference type="HOGENOM" id="CLU_180941_0_0_1"/>
<dbReference type="AlphaFoldDB" id="A0A0A1USJ7"/>
<protein>
    <submittedName>
        <fullName evidence="2">Uncharacterized protein</fullName>
    </submittedName>
</protein>
<dbReference type="Proteomes" id="UP000030151">
    <property type="component" value="Unassembled WGS sequence"/>
</dbReference>
<organism evidence="2 3">
    <name type="scientific">Metarhizium robertsii</name>
    <dbReference type="NCBI Taxonomy" id="568076"/>
    <lineage>
        <taxon>Eukaryota</taxon>
        <taxon>Fungi</taxon>
        <taxon>Dikarya</taxon>
        <taxon>Ascomycota</taxon>
        <taxon>Pezizomycotina</taxon>
        <taxon>Sordariomycetes</taxon>
        <taxon>Hypocreomycetidae</taxon>
        <taxon>Hypocreales</taxon>
        <taxon>Clavicipitaceae</taxon>
        <taxon>Metarhizium</taxon>
    </lineage>
</organism>